<dbReference type="PANTHER" id="PTHR40269:SF1">
    <property type="entry name" value="OUTER MEMBRANE PROTEIN"/>
    <property type="match status" value="1"/>
</dbReference>
<feature type="chain" id="PRO_5029746516" evidence="2">
    <location>
        <begin position="26"/>
        <end position="396"/>
    </location>
</feature>
<evidence type="ECO:0000313" key="4">
    <source>
        <dbReference type="Proteomes" id="UP000420562"/>
    </source>
</evidence>
<dbReference type="EMBL" id="VZQZ01000004">
    <property type="protein sequence ID" value="KAB0665618.1"/>
    <property type="molecule type" value="Genomic_DNA"/>
</dbReference>
<comment type="caution">
    <text evidence="3">The sequence shown here is derived from an EMBL/GenBank/DDBJ whole genome shotgun (WGS) entry which is preliminary data.</text>
</comment>
<dbReference type="RefSeq" id="WP_151128059.1">
    <property type="nucleotide sequence ID" value="NZ_VZQZ01000004.1"/>
</dbReference>
<feature type="region of interest" description="Disordered" evidence="1">
    <location>
        <begin position="276"/>
        <end position="396"/>
    </location>
</feature>
<proteinExistence type="predicted"/>
<evidence type="ECO:0000256" key="1">
    <source>
        <dbReference type="SAM" id="MobiDB-lite"/>
    </source>
</evidence>
<dbReference type="PANTHER" id="PTHR40269">
    <property type="entry name" value="OUTER MEMBRANE PROTEIN-RELATED"/>
    <property type="match status" value="1"/>
</dbReference>
<name>A0A7J4ZR30_9BACT</name>
<evidence type="ECO:0000313" key="3">
    <source>
        <dbReference type="EMBL" id="KAB0665618.1"/>
    </source>
</evidence>
<sequence length="396" mass="43000">MKTFLITVPAAVLALGLLAGSAAYADDDRYDPADEAEQAYEAPFTAAELDDLLAPIALYPDPLLAQILPAATFSDQIDAAARYVGQYGQAARIDDQPWDVSVKAVAHYPNLLAMMDQKFDWTVSLGQAYINQQQDVMDSIQRLRAEAEARGNLNSTPEQQVVDSGGVISIDPAAPDVIYVPQYDPQMVYMEPGYGFFTFGTGFIIGAWLNRDCDWHGRRIYYHGWQGGGWIGRSRLHVRGGNSIYINNRYRTISVNRGALQHDTTRYRGEIRRNVQLRPALPGRPAPSVRGGQGIPAAVGTRPPAATNVYRGRDVQRSQPASQTGYGGYGSSRDATTYRQRGQTSRGAMQPVNRAAPAPRPAPSVSAPAQRAVSRPAPASRPAPSGGGGGGWRQQR</sequence>
<dbReference type="Proteomes" id="UP000420562">
    <property type="component" value="Unassembled WGS sequence"/>
</dbReference>
<dbReference type="InterPro" id="IPR021728">
    <property type="entry name" value="DUF3300"/>
</dbReference>
<gene>
    <name evidence="3" type="ORF">F6V25_07805</name>
</gene>
<keyword evidence="2" id="KW-0732">Signal</keyword>
<dbReference type="AlphaFoldDB" id="A0A7J4ZR30"/>
<feature type="compositionally biased region" description="Polar residues" evidence="1">
    <location>
        <begin position="333"/>
        <end position="347"/>
    </location>
</feature>
<dbReference type="Pfam" id="PF11737">
    <property type="entry name" value="DUF3300"/>
    <property type="match status" value="1"/>
</dbReference>
<feature type="signal peptide" evidence="2">
    <location>
        <begin position="1"/>
        <end position="25"/>
    </location>
</feature>
<protein>
    <submittedName>
        <fullName evidence="3">DUF3300 domain-containing protein</fullName>
    </submittedName>
</protein>
<accession>A0A7J4ZR30</accession>
<reference evidence="3 4" key="1">
    <citation type="submission" date="2019-09" db="EMBL/GenBank/DDBJ databases">
        <title>Geobacter sp. Red96, a novel strain isolated from paddy soil.</title>
        <authorList>
            <person name="Xu Z."/>
            <person name="Masuda Y."/>
            <person name="Itoh H."/>
            <person name="Senoo K."/>
        </authorList>
    </citation>
    <scope>NUCLEOTIDE SEQUENCE [LARGE SCALE GENOMIC DNA]</scope>
    <source>
        <strain evidence="3 4">Red96</strain>
    </source>
</reference>
<feature type="compositionally biased region" description="Gly residues" evidence="1">
    <location>
        <begin position="385"/>
        <end position="396"/>
    </location>
</feature>
<evidence type="ECO:0000256" key="2">
    <source>
        <dbReference type="SAM" id="SignalP"/>
    </source>
</evidence>
<organism evidence="3 4">
    <name type="scientific">Oryzomonas japonica</name>
    <dbReference type="NCBI Taxonomy" id="2603858"/>
    <lineage>
        <taxon>Bacteria</taxon>
        <taxon>Pseudomonadati</taxon>
        <taxon>Thermodesulfobacteriota</taxon>
        <taxon>Desulfuromonadia</taxon>
        <taxon>Geobacterales</taxon>
        <taxon>Geobacteraceae</taxon>
        <taxon>Oryzomonas</taxon>
    </lineage>
</organism>
<keyword evidence="4" id="KW-1185">Reference proteome</keyword>
<feature type="compositionally biased region" description="Low complexity" evidence="1">
    <location>
        <begin position="351"/>
        <end position="384"/>
    </location>
</feature>